<feature type="compositionally biased region" description="Low complexity" evidence="2">
    <location>
        <begin position="793"/>
        <end position="805"/>
    </location>
</feature>
<feature type="region of interest" description="Disordered" evidence="2">
    <location>
        <begin position="325"/>
        <end position="364"/>
    </location>
</feature>
<feature type="compositionally biased region" description="Low complexity" evidence="2">
    <location>
        <begin position="82"/>
        <end position="93"/>
    </location>
</feature>
<dbReference type="Proteomes" id="UP000825002">
    <property type="component" value="Unassembled WGS sequence"/>
</dbReference>
<reference evidence="3 4" key="1">
    <citation type="submission" date="2020-10" db="EMBL/GenBank/DDBJ databases">
        <authorList>
            <person name="Klimov P.B."/>
            <person name="Dyachkov S.M."/>
            <person name="Chetverikov P.E."/>
        </authorList>
    </citation>
    <scope>NUCLEOTIDE SEQUENCE [LARGE SCALE GENOMIC DNA]</scope>
    <source>
        <strain evidence="3">BMOC 18-1129-001#AD2665</strain>
        <tissue evidence="3">Entire mites</tissue>
    </source>
</reference>
<feature type="compositionally biased region" description="Low complexity" evidence="2">
    <location>
        <begin position="583"/>
        <end position="599"/>
    </location>
</feature>
<feature type="region of interest" description="Disordered" evidence="2">
    <location>
        <begin position="1031"/>
        <end position="1076"/>
    </location>
</feature>
<comment type="caution">
    <text evidence="3">The sequence shown here is derived from an EMBL/GenBank/DDBJ whole genome shotgun (WGS) entry which is preliminary data.</text>
</comment>
<accession>A0ABQ7S9A0</accession>
<feature type="compositionally biased region" description="Low complexity" evidence="2">
    <location>
        <begin position="402"/>
        <end position="414"/>
    </location>
</feature>
<feature type="compositionally biased region" description="Basic and acidic residues" evidence="2">
    <location>
        <begin position="1165"/>
        <end position="1182"/>
    </location>
</feature>
<feature type="region of interest" description="Disordered" evidence="2">
    <location>
        <begin position="864"/>
        <end position="891"/>
    </location>
</feature>
<feature type="compositionally biased region" description="Basic residues" evidence="2">
    <location>
        <begin position="864"/>
        <end position="877"/>
    </location>
</feature>
<evidence type="ECO:0000313" key="4">
    <source>
        <dbReference type="Proteomes" id="UP000825002"/>
    </source>
</evidence>
<feature type="compositionally biased region" description="Low complexity" evidence="2">
    <location>
        <begin position="620"/>
        <end position="635"/>
    </location>
</feature>
<feature type="compositionally biased region" description="Low complexity" evidence="2">
    <location>
        <begin position="511"/>
        <end position="529"/>
    </location>
</feature>
<dbReference type="Pfam" id="PF03096">
    <property type="entry name" value="Ndr"/>
    <property type="match status" value="2"/>
</dbReference>
<organism evidence="3 4">
    <name type="scientific">Fragariocoptes setiger</name>
    <dbReference type="NCBI Taxonomy" id="1670756"/>
    <lineage>
        <taxon>Eukaryota</taxon>
        <taxon>Metazoa</taxon>
        <taxon>Ecdysozoa</taxon>
        <taxon>Arthropoda</taxon>
        <taxon>Chelicerata</taxon>
        <taxon>Arachnida</taxon>
        <taxon>Acari</taxon>
        <taxon>Acariformes</taxon>
        <taxon>Trombidiformes</taxon>
        <taxon>Prostigmata</taxon>
        <taxon>Eupodina</taxon>
        <taxon>Eriophyoidea</taxon>
        <taxon>Phytoptidae</taxon>
        <taxon>Fragariocoptes</taxon>
    </lineage>
</organism>
<evidence type="ECO:0000313" key="3">
    <source>
        <dbReference type="EMBL" id="KAG9510005.1"/>
    </source>
</evidence>
<feature type="compositionally biased region" description="Gly residues" evidence="2">
    <location>
        <begin position="106"/>
        <end position="116"/>
    </location>
</feature>
<feature type="compositionally biased region" description="Low complexity" evidence="2">
    <location>
        <begin position="29"/>
        <end position="44"/>
    </location>
</feature>
<dbReference type="InterPro" id="IPR004142">
    <property type="entry name" value="NDRG"/>
</dbReference>
<dbReference type="InterPro" id="IPR029058">
    <property type="entry name" value="AB_hydrolase_fold"/>
</dbReference>
<feature type="region of interest" description="Disordered" evidence="2">
    <location>
        <begin position="499"/>
        <end position="646"/>
    </location>
</feature>
<feature type="region of interest" description="Disordered" evidence="2">
    <location>
        <begin position="717"/>
        <end position="847"/>
    </location>
</feature>
<sequence length="1182" mass="124629">MLSGENENAKASASASASVGANANAIANPIANESENKKSVNNSSADNERQLSSGSGRAQVGTSTKSTATAAAAKLKQMHTQSLNDSNSSSFDSIVEQHSGGRLHHGGVGSGSGGAGSWTPVRKRAYKVITRYGDVHVVRQGIRDSGTLAPCIMTFHDLGLNSELQFGAFCDYEPVRMLLQTFTFVHVNFVGQELDAEQLGADTYGGPWTYPSVEQLAETIVDVCVQMRIRSFIGMGIGAGAYIVSLCALNRPDLVDGLFLINPCHTACTWTEWIYAKMGSLTAKAVHVGRHAHLPHALSHSNSHERERAPPEAQQDAIAQQPLNDQNQDNNHVAGDNQAEQEQQAARESHSAVKSGHHQTPIALKPVARLRQLIMSRHFVRTRAAAAHAHHHQPRHQHHNQQHQQQLHSIGSADADADADTDADADGDVGSASADADDAHQQQQHSQHSSHRHDSRTGSESDRWSEHHQHRGTDLPRLPIEYLMYHHFGPLAMIRGGGAATTSGDSHHHASSTSSRAPATGSASATAATTRRHSDTAGQSRADLGSSDDGSPVSHQSERRQRHVDDDHRDDSDTSNANMNAMTGQASASASTSSTSGGAPHDAIQDTTHDSHTPATATAQSNNSGDSHSQHSSQSTNVTRDRAHQRQQLVRAQSLYRSHFRRIERHNLCAFVHAYMRRPSLNLRKDCGVAAHAAAAVAALGTSIMCTPFIGLGAPPTAAHCSSSSSGGGGGGGGGSGAGGSHSGHSSHNILNNTDDSEPNDVNDSNNNDSSDSLASTDQCGKHHEAHARRLDSSASVGSTASAGSCGCGSTGSGGRDHSVSGTPLASAASASRSTAPATSTACRSSSADASTSASASLLSMAARHLKHQQRAHKKQHNNNNHGVDQQHARVSAGASNCNISNIGLSNIAAASPLQHPGVQVAGTKVKKVFTCQTLVMCSRVPTHCDQALSLVAKLNPLNSTWIKTDAVLVLEERPAKVCQALRLFLQGIGYSMATYERRMRLTRAFTGSSCQTTVSSGSGTHVAARSVNTHQHHNKPHHHHHHQQQQPHSTAGSATALPHAASRVPKTVTAASETVQLTRSKAPRVPLLTGSVSQLASVSSLAIDVVTGSSAPPAATLLATAAVNDDDDAAASNNFDDDNVPDLVASTTTTKTTTTSSEQQQQQCDRRDRGHTREHSSSGNI</sequence>
<keyword evidence="4" id="KW-1185">Reference proteome</keyword>
<protein>
    <submittedName>
        <fullName evidence="3">Protein NDRG3</fullName>
    </submittedName>
</protein>
<feature type="compositionally biased region" description="Low complexity" evidence="2">
    <location>
        <begin position="825"/>
        <end position="847"/>
    </location>
</feature>
<feature type="compositionally biased region" description="Low complexity" evidence="2">
    <location>
        <begin position="62"/>
        <end position="74"/>
    </location>
</feature>
<evidence type="ECO:0000256" key="2">
    <source>
        <dbReference type="SAM" id="MobiDB-lite"/>
    </source>
</evidence>
<feature type="compositionally biased region" description="Basic and acidic residues" evidence="2">
    <location>
        <begin position="603"/>
        <end position="612"/>
    </location>
</feature>
<dbReference type="EMBL" id="JAIFTH010000263">
    <property type="protein sequence ID" value="KAG9510005.1"/>
    <property type="molecule type" value="Genomic_DNA"/>
</dbReference>
<comment type="similarity">
    <text evidence="1">Belongs to the NDRG family.</text>
</comment>
<feature type="compositionally biased region" description="Basic residues" evidence="2">
    <location>
        <begin position="388"/>
        <end position="401"/>
    </location>
</feature>
<dbReference type="PANTHER" id="PTHR11034">
    <property type="entry name" value="N-MYC DOWNSTREAM REGULATED"/>
    <property type="match status" value="1"/>
</dbReference>
<feature type="region of interest" description="Disordered" evidence="2">
    <location>
        <begin position="1149"/>
        <end position="1182"/>
    </location>
</feature>
<name>A0ABQ7S9A0_9ACAR</name>
<feature type="compositionally biased region" description="Basic and acidic residues" evidence="2">
    <location>
        <begin position="455"/>
        <end position="472"/>
    </location>
</feature>
<feature type="region of interest" description="Disordered" evidence="2">
    <location>
        <begin position="29"/>
        <end position="116"/>
    </location>
</feature>
<evidence type="ECO:0000256" key="1">
    <source>
        <dbReference type="ARBA" id="ARBA00005598"/>
    </source>
</evidence>
<feature type="compositionally biased region" description="Basic and acidic residues" evidence="2">
    <location>
        <begin position="556"/>
        <end position="572"/>
    </location>
</feature>
<gene>
    <name evidence="3" type="primary">NDRG3</name>
    <name evidence="3" type="ORF">GZH46_01463</name>
</gene>
<dbReference type="Gene3D" id="3.40.50.1820">
    <property type="entry name" value="alpha/beta hydrolase"/>
    <property type="match status" value="2"/>
</dbReference>
<feature type="region of interest" description="Disordered" evidence="2">
    <location>
        <begin position="382"/>
        <end position="472"/>
    </location>
</feature>
<feature type="compositionally biased region" description="Basic and acidic residues" evidence="2">
    <location>
        <begin position="780"/>
        <end position="792"/>
    </location>
</feature>
<feature type="compositionally biased region" description="Low complexity" evidence="2">
    <location>
        <begin position="762"/>
        <end position="773"/>
    </location>
</feature>
<dbReference type="SUPFAM" id="SSF53474">
    <property type="entry name" value="alpha/beta-Hydrolases"/>
    <property type="match status" value="1"/>
</dbReference>
<feature type="compositionally biased region" description="Low complexity" evidence="2">
    <location>
        <begin position="1149"/>
        <end position="1164"/>
    </location>
</feature>
<feature type="compositionally biased region" description="Acidic residues" evidence="2">
    <location>
        <begin position="415"/>
        <end position="427"/>
    </location>
</feature>
<proteinExistence type="inferred from homology"/>
<feature type="compositionally biased region" description="Gly residues" evidence="2">
    <location>
        <begin position="726"/>
        <end position="742"/>
    </location>
</feature>
<feature type="non-terminal residue" evidence="3">
    <location>
        <position position="1182"/>
    </location>
</feature>
<feature type="compositionally biased region" description="Basic residues" evidence="2">
    <location>
        <begin position="1031"/>
        <end position="1044"/>
    </location>
</feature>